<keyword evidence="8 15" id="KW-0547">Nucleotide-binding</keyword>
<dbReference type="AlphaFoldDB" id="A0AAW6RLL0"/>
<dbReference type="GO" id="GO:0005886">
    <property type="term" value="C:plasma membrane"/>
    <property type="evidence" value="ECO:0007669"/>
    <property type="project" value="UniProtKB-SubCell"/>
</dbReference>
<keyword evidence="4 15" id="KW-1003">Cell membrane</keyword>
<keyword evidence="9 15" id="KW-0067">ATP-binding</keyword>
<dbReference type="Gene3D" id="3.30.70.100">
    <property type="match status" value="1"/>
</dbReference>
<feature type="transmembrane region" description="Helical" evidence="15">
    <location>
        <begin position="406"/>
        <end position="423"/>
    </location>
</feature>
<evidence type="ECO:0000256" key="10">
    <source>
        <dbReference type="ARBA" id="ARBA00022842"/>
    </source>
</evidence>
<dbReference type="PRINTS" id="PR00119">
    <property type="entry name" value="CATATPASE"/>
</dbReference>
<dbReference type="NCBIfam" id="TIGR01525">
    <property type="entry name" value="ATPase-IB_hvy"/>
    <property type="match status" value="1"/>
</dbReference>
<dbReference type="InterPro" id="IPR023214">
    <property type="entry name" value="HAD_sf"/>
</dbReference>
<dbReference type="PROSITE" id="PS50846">
    <property type="entry name" value="HMA_2"/>
    <property type="match status" value="1"/>
</dbReference>
<gene>
    <name evidence="17" type="ORF">QB898_08075</name>
</gene>
<evidence type="ECO:0000256" key="13">
    <source>
        <dbReference type="ARBA" id="ARBA00023065"/>
    </source>
</evidence>
<evidence type="ECO:0000256" key="11">
    <source>
        <dbReference type="ARBA" id="ARBA00022967"/>
    </source>
</evidence>
<evidence type="ECO:0000256" key="14">
    <source>
        <dbReference type="ARBA" id="ARBA00023136"/>
    </source>
</evidence>
<dbReference type="InterPro" id="IPR008250">
    <property type="entry name" value="ATPase_P-typ_transduc_dom_A_sf"/>
</dbReference>
<dbReference type="PANTHER" id="PTHR43520:SF5">
    <property type="entry name" value="CATION-TRANSPORTING P-TYPE ATPASE-RELATED"/>
    <property type="match status" value="1"/>
</dbReference>
<dbReference type="SUPFAM" id="SSF81665">
    <property type="entry name" value="Calcium ATPase, transmembrane domain M"/>
    <property type="match status" value="1"/>
</dbReference>
<dbReference type="InterPro" id="IPR006121">
    <property type="entry name" value="HMA_dom"/>
</dbReference>
<dbReference type="CDD" id="cd00371">
    <property type="entry name" value="HMA"/>
    <property type="match status" value="1"/>
</dbReference>
<evidence type="ECO:0000313" key="18">
    <source>
        <dbReference type="Proteomes" id="UP001237156"/>
    </source>
</evidence>
<dbReference type="InterPro" id="IPR027256">
    <property type="entry name" value="P-typ_ATPase_IB"/>
</dbReference>
<dbReference type="Gene3D" id="3.40.50.1000">
    <property type="entry name" value="HAD superfamily/HAD-like"/>
    <property type="match status" value="1"/>
</dbReference>
<evidence type="ECO:0000256" key="2">
    <source>
        <dbReference type="ARBA" id="ARBA00006024"/>
    </source>
</evidence>
<keyword evidence="7 15" id="KW-0479">Metal-binding</keyword>
<feature type="domain" description="HMA" evidence="16">
    <location>
        <begin position="59"/>
        <end position="125"/>
    </location>
</feature>
<reference evidence="17 18" key="1">
    <citation type="submission" date="2023-04" db="EMBL/GenBank/DDBJ databases">
        <title>Ottowia paracancer sp. nov., isolated from human stomach.</title>
        <authorList>
            <person name="Song Y."/>
        </authorList>
    </citation>
    <scope>NUCLEOTIDE SEQUENCE [LARGE SCALE GENOMIC DNA]</scope>
    <source>
        <strain evidence="17 18">10c7w1</strain>
    </source>
</reference>
<keyword evidence="11" id="KW-1278">Translocase</keyword>
<dbReference type="PROSITE" id="PS00154">
    <property type="entry name" value="ATPASE_E1_E2"/>
    <property type="match status" value="1"/>
</dbReference>
<dbReference type="GO" id="GO:0043682">
    <property type="term" value="F:P-type divalent copper transporter activity"/>
    <property type="evidence" value="ECO:0007669"/>
    <property type="project" value="TreeGrafter"/>
</dbReference>
<keyword evidence="10" id="KW-0460">Magnesium</keyword>
<evidence type="ECO:0000256" key="7">
    <source>
        <dbReference type="ARBA" id="ARBA00022723"/>
    </source>
</evidence>
<dbReference type="RefSeq" id="WP_279524520.1">
    <property type="nucleotide sequence ID" value="NZ_JARVII010000014.1"/>
</dbReference>
<keyword evidence="12 15" id="KW-1133">Transmembrane helix</keyword>
<evidence type="ECO:0000256" key="8">
    <source>
        <dbReference type="ARBA" id="ARBA00022741"/>
    </source>
</evidence>
<dbReference type="InterPro" id="IPR036412">
    <property type="entry name" value="HAD-like_sf"/>
</dbReference>
<keyword evidence="18" id="KW-1185">Reference proteome</keyword>
<evidence type="ECO:0000256" key="1">
    <source>
        <dbReference type="ARBA" id="ARBA00004651"/>
    </source>
</evidence>
<protein>
    <submittedName>
        <fullName evidence="17">Cation-translocating P-type ATPase</fullName>
    </submittedName>
</protein>
<feature type="transmembrane region" description="Helical" evidence="15">
    <location>
        <begin position="182"/>
        <end position="200"/>
    </location>
</feature>
<feature type="transmembrane region" description="Helical" evidence="15">
    <location>
        <begin position="429"/>
        <end position="461"/>
    </location>
</feature>
<dbReference type="InterPro" id="IPR036163">
    <property type="entry name" value="HMA_dom_sf"/>
</dbReference>
<organism evidence="17 18">
    <name type="scientific">Ottowia cancrivicina</name>
    <dbReference type="NCBI Taxonomy" id="3040346"/>
    <lineage>
        <taxon>Bacteria</taxon>
        <taxon>Pseudomonadati</taxon>
        <taxon>Pseudomonadota</taxon>
        <taxon>Betaproteobacteria</taxon>
        <taxon>Burkholderiales</taxon>
        <taxon>Comamonadaceae</taxon>
        <taxon>Ottowia</taxon>
    </lineage>
</organism>
<dbReference type="GO" id="GO:0005524">
    <property type="term" value="F:ATP binding"/>
    <property type="evidence" value="ECO:0007669"/>
    <property type="project" value="UniProtKB-UniRule"/>
</dbReference>
<dbReference type="Pfam" id="PF00122">
    <property type="entry name" value="E1-E2_ATPase"/>
    <property type="match status" value="1"/>
</dbReference>
<dbReference type="CDD" id="cd02079">
    <property type="entry name" value="P-type_ATPase_HM"/>
    <property type="match status" value="1"/>
</dbReference>
<dbReference type="InterPro" id="IPR023298">
    <property type="entry name" value="ATPase_P-typ_TM_dom_sf"/>
</dbReference>
<evidence type="ECO:0000256" key="6">
    <source>
        <dbReference type="ARBA" id="ARBA00022692"/>
    </source>
</evidence>
<feature type="transmembrane region" description="Helical" evidence="15">
    <location>
        <begin position="737"/>
        <end position="753"/>
    </location>
</feature>
<evidence type="ECO:0000256" key="3">
    <source>
        <dbReference type="ARBA" id="ARBA00022448"/>
    </source>
</evidence>
<keyword evidence="5" id="KW-0597">Phosphoprotein</keyword>
<dbReference type="NCBIfam" id="TIGR01511">
    <property type="entry name" value="ATPase-IB1_Cu"/>
    <property type="match status" value="1"/>
</dbReference>
<accession>A0AAW6RLL0</accession>
<dbReference type="SUPFAM" id="SSF56784">
    <property type="entry name" value="HAD-like"/>
    <property type="match status" value="1"/>
</dbReference>
<dbReference type="Gene3D" id="2.70.150.10">
    <property type="entry name" value="Calcium-transporting ATPase, cytoplasmic transduction domain A"/>
    <property type="match status" value="1"/>
</dbReference>
<evidence type="ECO:0000259" key="16">
    <source>
        <dbReference type="PROSITE" id="PS50846"/>
    </source>
</evidence>
<proteinExistence type="inferred from homology"/>
<dbReference type="Proteomes" id="UP001237156">
    <property type="component" value="Unassembled WGS sequence"/>
</dbReference>
<dbReference type="GO" id="GO:0005507">
    <property type="term" value="F:copper ion binding"/>
    <property type="evidence" value="ECO:0007669"/>
    <property type="project" value="TreeGrafter"/>
</dbReference>
<evidence type="ECO:0000256" key="12">
    <source>
        <dbReference type="ARBA" id="ARBA00022989"/>
    </source>
</evidence>
<dbReference type="InterPro" id="IPR001757">
    <property type="entry name" value="P_typ_ATPase"/>
</dbReference>
<evidence type="ECO:0000313" key="17">
    <source>
        <dbReference type="EMBL" id="MDG9699667.1"/>
    </source>
</evidence>
<dbReference type="NCBIfam" id="TIGR01494">
    <property type="entry name" value="ATPase_P-type"/>
    <property type="match status" value="2"/>
</dbReference>
<sequence length="782" mass="82385">MTASSALSLPAALPDAPDAGRARARAGQGADFALLDEADEWAAFSRPVAAAAGEGARLWESSVAFEGMYCAACAGTIEDALRAVPGVRDAQVSAASHRGRVVWDESATRPSAWMQAALAAGYRPVPAHDAAGSARRQAETRRMLWRLGVAGVCMMQVMMYAAPAYFTAPGEMDAQTQYLLRWAQWVLAMPVVLFSCGPFFKNAWRDLKLRRISMDLPVALAMLAAFGVSSLGTFEPAGPFGREVYFDSLTMFVFFLLTGRWLELRLRERTAGALEKLMHRLPQSVERWQAGEKGAPGGWQRVAARRLRAGDVLRVWPGEVFPADGQVLKGRTLVDEALLTGESTPLERGEGSQVVAGSHNLSAAVEVRVQQAGAGTRYAQIVALMEQAASSKPGVARLADKMARPFLLAVLLAAGAACAGWWPQDPARALMVAVSILVVTCPCALSLATPAALLASAGWMARRGVLVRRLQALEALAGVDTVVFDKTGTLTRDAFALRQLRASEDMGETQALALAAQMARGSLHPVARALAAQAEKAGLAVPQEPLPGWREVAGQGIEAGGFRLGSARFCGVAGDEAVRDEAAGALACHLSRVDDGGARWLAAFVFDEDLRPDAAAAVAALHAAGARVALLSGDRPLAAQRLARQAGIEEAQGGLTPDDKLRAVRQWQQAGRRVAMVGDGLNDAPTLAAAHVSFAFGRAVPLAQAQADFVALGDRLSAIAGALAQARRTLRVVRQNLAWAAAYNAVGVPLAVAGLMPAWAAGLGMAASSLLVALNALRLSRD</sequence>
<evidence type="ECO:0000256" key="4">
    <source>
        <dbReference type="ARBA" id="ARBA00022475"/>
    </source>
</evidence>
<name>A0AAW6RLL0_9BURK</name>
<evidence type="ECO:0000256" key="15">
    <source>
        <dbReference type="RuleBase" id="RU362081"/>
    </source>
</evidence>
<dbReference type="InterPro" id="IPR059000">
    <property type="entry name" value="ATPase_P-type_domA"/>
</dbReference>
<dbReference type="InterPro" id="IPR023299">
    <property type="entry name" value="ATPase_P-typ_cyto_dom_N"/>
</dbReference>
<dbReference type="PANTHER" id="PTHR43520">
    <property type="entry name" value="ATP7, ISOFORM B"/>
    <property type="match status" value="1"/>
</dbReference>
<comment type="similarity">
    <text evidence="2 15">Belongs to the cation transport ATPase (P-type) (TC 3.A.3) family. Type IB subfamily.</text>
</comment>
<feature type="transmembrane region" description="Helical" evidence="15">
    <location>
        <begin position="143"/>
        <end position="162"/>
    </location>
</feature>
<dbReference type="InterPro" id="IPR018303">
    <property type="entry name" value="ATPase_P-typ_P_site"/>
</dbReference>
<comment type="caution">
    <text evidence="17">The sequence shown here is derived from an EMBL/GenBank/DDBJ whole genome shotgun (WGS) entry which is preliminary data.</text>
</comment>
<dbReference type="Gene3D" id="3.40.1110.10">
    <property type="entry name" value="Calcium-transporting ATPase, cytoplasmic domain N"/>
    <property type="match status" value="1"/>
</dbReference>
<keyword evidence="14 15" id="KW-0472">Membrane</keyword>
<feature type="transmembrane region" description="Helical" evidence="15">
    <location>
        <begin position="212"/>
        <end position="232"/>
    </location>
</feature>
<dbReference type="GO" id="GO:0016887">
    <property type="term" value="F:ATP hydrolysis activity"/>
    <property type="evidence" value="ECO:0007669"/>
    <property type="project" value="InterPro"/>
</dbReference>
<keyword evidence="6 15" id="KW-0812">Transmembrane</keyword>
<dbReference type="Pfam" id="PF00403">
    <property type="entry name" value="HMA"/>
    <property type="match status" value="1"/>
</dbReference>
<comment type="subcellular location">
    <subcellularLocation>
        <location evidence="1">Cell membrane</location>
        <topology evidence="1">Multi-pass membrane protein</topology>
    </subcellularLocation>
</comment>
<evidence type="ECO:0000256" key="5">
    <source>
        <dbReference type="ARBA" id="ARBA00022553"/>
    </source>
</evidence>
<dbReference type="EMBL" id="JARVII010000014">
    <property type="protein sequence ID" value="MDG9699667.1"/>
    <property type="molecule type" value="Genomic_DNA"/>
</dbReference>
<keyword evidence="3" id="KW-0813">Transport</keyword>
<dbReference type="SUPFAM" id="SSF55008">
    <property type="entry name" value="HMA, heavy metal-associated domain"/>
    <property type="match status" value="1"/>
</dbReference>
<evidence type="ECO:0000256" key="9">
    <source>
        <dbReference type="ARBA" id="ARBA00022840"/>
    </source>
</evidence>
<dbReference type="Pfam" id="PF00702">
    <property type="entry name" value="Hydrolase"/>
    <property type="match status" value="1"/>
</dbReference>
<dbReference type="SUPFAM" id="SSF81653">
    <property type="entry name" value="Calcium ATPase, transduction domain A"/>
    <property type="match status" value="1"/>
</dbReference>
<feature type="transmembrane region" description="Helical" evidence="15">
    <location>
        <begin position="244"/>
        <end position="262"/>
    </location>
</feature>
<dbReference type="GO" id="GO:0055070">
    <property type="term" value="P:copper ion homeostasis"/>
    <property type="evidence" value="ECO:0007669"/>
    <property type="project" value="TreeGrafter"/>
</dbReference>
<keyword evidence="13" id="KW-0406">Ion transport</keyword>